<dbReference type="GO" id="GO:0005634">
    <property type="term" value="C:nucleus"/>
    <property type="evidence" value="ECO:0007669"/>
    <property type="project" value="TreeGrafter"/>
</dbReference>
<evidence type="ECO:0000313" key="6">
    <source>
        <dbReference type="Proteomes" id="UP000274756"/>
    </source>
</evidence>
<keyword evidence="2" id="KW-0963">Cytoplasm</keyword>
<dbReference type="GO" id="GO:0036464">
    <property type="term" value="C:cytoplasmic ribonucleoprotein granule"/>
    <property type="evidence" value="ECO:0007669"/>
    <property type="project" value="UniProtKB-ARBA"/>
</dbReference>
<keyword evidence="3" id="KW-1133">Transmembrane helix</keyword>
<evidence type="ECO:0000313" key="5">
    <source>
        <dbReference type="Proteomes" id="UP000038040"/>
    </source>
</evidence>
<dbReference type="GO" id="GO:0017148">
    <property type="term" value="P:negative regulation of translation"/>
    <property type="evidence" value="ECO:0007669"/>
    <property type="project" value="TreeGrafter"/>
</dbReference>
<dbReference type="OrthoDB" id="8916892at2759"/>
<evidence type="ECO:0000256" key="2">
    <source>
        <dbReference type="ARBA" id="ARBA00022490"/>
    </source>
</evidence>
<dbReference type="PANTHER" id="PTHR12269">
    <property type="entry name" value="EUKARYOTIC TRANSLATION INITIATION FACTOR 4E TRANSPORTER"/>
    <property type="match status" value="1"/>
</dbReference>
<gene>
    <name evidence="4" type="ORF">DME_LOCUS1321</name>
</gene>
<organism evidence="5 7">
    <name type="scientific">Dracunculus medinensis</name>
    <name type="common">Guinea worm</name>
    <dbReference type="NCBI Taxonomy" id="318479"/>
    <lineage>
        <taxon>Eukaryota</taxon>
        <taxon>Metazoa</taxon>
        <taxon>Ecdysozoa</taxon>
        <taxon>Nematoda</taxon>
        <taxon>Chromadorea</taxon>
        <taxon>Rhabditida</taxon>
        <taxon>Spirurina</taxon>
        <taxon>Dracunculoidea</taxon>
        <taxon>Dracunculidae</taxon>
        <taxon>Dracunculus</taxon>
    </lineage>
</organism>
<dbReference type="WBParaSite" id="DME_0000659201-mRNA-1">
    <property type="protein sequence ID" value="DME_0000659201-mRNA-1"/>
    <property type="gene ID" value="DME_0000659201"/>
</dbReference>
<reference evidence="4 6" key="2">
    <citation type="submission" date="2018-11" db="EMBL/GenBank/DDBJ databases">
        <authorList>
            <consortium name="Pathogen Informatics"/>
        </authorList>
    </citation>
    <scope>NUCLEOTIDE SEQUENCE [LARGE SCALE GENOMIC DNA]</scope>
</reference>
<keyword evidence="3" id="KW-0812">Transmembrane</keyword>
<comment type="subcellular location">
    <subcellularLocation>
        <location evidence="1">Cytoplasm</location>
    </subcellularLocation>
</comment>
<protein>
    <submittedName>
        <fullName evidence="4 7">Uncharacterized protein</fullName>
    </submittedName>
</protein>
<dbReference type="AlphaFoldDB" id="A0A0N4UGH1"/>
<proteinExistence type="predicted"/>
<dbReference type="PANTHER" id="PTHR12269:SF1">
    <property type="entry name" value="EUKARYOTIC TRANSLATION INITIATION FACTOR 4E TRANSPORTER"/>
    <property type="match status" value="1"/>
</dbReference>
<evidence type="ECO:0000256" key="1">
    <source>
        <dbReference type="ARBA" id="ARBA00004496"/>
    </source>
</evidence>
<dbReference type="STRING" id="318479.A0A0N4UGH1"/>
<feature type="transmembrane region" description="Helical" evidence="3">
    <location>
        <begin position="130"/>
        <end position="147"/>
    </location>
</feature>
<name>A0A0N4UGH1_DRAME</name>
<keyword evidence="6" id="KW-1185">Reference proteome</keyword>
<evidence type="ECO:0000313" key="7">
    <source>
        <dbReference type="WBParaSite" id="DME_0000659201-mRNA-1"/>
    </source>
</evidence>
<sequence length="152" mass="17407">MLNSQNTSENNLSKVDNENNGVAVLSCPADIHKQYRYTRNEMLALRDAPASNKRPVYLSTDFDNDQGKFMPEKWVEYRWICEGIENRPNAASKRKEKLKAEALENESTVLSPQRRGFSSGCRAASPTKKGFFLEIFLFLLLIQLFNLKISNK</sequence>
<dbReference type="Proteomes" id="UP000038040">
    <property type="component" value="Unplaced"/>
</dbReference>
<dbReference type="Proteomes" id="UP000274756">
    <property type="component" value="Unassembled WGS sequence"/>
</dbReference>
<evidence type="ECO:0000313" key="4">
    <source>
        <dbReference type="EMBL" id="VDN51348.1"/>
    </source>
</evidence>
<dbReference type="InterPro" id="IPR018862">
    <property type="entry name" value="eIF4E-T"/>
</dbReference>
<evidence type="ECO:0000256" key="3">
    <source>
        <dbReference type="SAM" id="Phobius"/>
    </source>
</evidence>
<dbReference type="Pfam" id="PF10477">
    <property type="entry name" value="EIF4E-T"/>
    <property type="match status" value="1"/>
</dbReference>
<dbReference type="EMBL" id="UYYG01000018">
    <property type="protein sequence ID" value="VDN51348.1"/>
    <property type="molecule type" value="Genomic_DNA"/>
</dbReference>
<reference evidence="7" key="1">
    <citation type="submission" date="2017-02" db="UniProtKB">
        <authorList>
            <consortium name="WormBaseParasite"/>
        </authorList>
    </citation>
    <scope>IDENTIFICATION</scope>
</reference>
<dbReference type="GO" id="GO:0003729">
    <property type="term" value="F:mRNA binding"/>
    <property type="evidence" value="ECO:0007669"/>
    <property type="project" value="TreeGrafter"/>
</dbReference>
<accession>A0A0N4UGH1</accession>
<keyword evidence="3" id="KW-0472">Membrane</keyword>